<feature type="region of interest" description="Disordered" evidence="1">
    <location>
        <begin position="113"/>
        <end position="138"/>
    </location>
</feature>
<comment type="caution">
    <text evidence="2">The sequence shown here is derived from an EMBL/GenBank/DDBJ whole genome shotgun (WGS) entry which is preliminary data.</text>
</comment>
<dbReference type="Proteomes" id="UP001054252">
    <property type="component" value="Unassembled WGS sequence"/>
</dbReference>
<dbReference type="PANTHER" id="PTHR33881">
    <property type="entry name" value="NEUROGENIC LOCUS NOTCH-LIKE PROTEIN"/>
    <property type="match status" value="1"/>
</dbReference>
<evidence type="ECO:0000313" key="3">
    <source>
        <dbReference type="Proteomes" id="UP001054252"/>
    </source>
</evidence>
<keyword evidence="3" id="KW-1185">Reference proteome</keyword>
<reference evidence="2 3" key="1">
    <citation type="journal article" date="2021" name="Commun. Biol.">
        <title>The genome of Shorea leprosula (Dipterocarpaceae) highlights the ecological relevance of drought in aseasonal tropical rainforests.</title>
        <authorList>
            <person name="Ng K.K.S."/>
            <person name="Kobayashi M.J."/>
            <person name="Fawcett J.A."/>
            <person name="Hatakeyama M."/>
            <person name="Paape T."/>
            <person name="Ng C.H."/>
            <person name="Ang C.C."/>
            <person name="Tnah L.H."/>
            <person name="Lee C.T."/>
            <person name="Nishiyama T."/>
            <person name="Sese J."/>
            <person name="O'Brien M.J."/>
            <person name="Copetti D."/>
            <person name="Mohd Noor M.I."/>
            <person name="Ong R.C."/>
            <person name="Putra M."/>
            <person name="Sireger I.Z."/>
            <person name="Indrioko S."/>
            <person name="Kosugi Y."/>
            <person name="Izuno A."/>
            <person name="Isagi Y."/>
            <person name="Lee S.L."/>
            <person name="Shimizu K.K."/>
        </authorList>
    </citation>
    <scope>NUCLEOTIDE SEQUENCE [LARGE SCALE GENOMIC DNA]</scope>
    <source>
        <strain evidence="2">214</strain>
    </source>
</reference>
<name>A0AAV5LET9_9ROSI</name>
<protein>
    <recommendedName>
        <fullName evidence="4">EGF-like domain-containing protein</fullName>
    </recommendedName>
</protein>
<dbReference type="AlphaFoldDB" id="A0AAV5LET9"/>
<evidence type="ECO:0008006" key="4">
    <source>
        <dbReference type="Google" id="ProtNLM"/>
    </source>
</evidence>
<evidence type="ECO:0000313" key="2">
    <source>
        <dbReference type="EMBL" id="GKV35770.1"/>
    </source>
</evidence>
<gene>
    <name evidence="2" type="ORF">SLEP1_g43990</name>
</gene>
<evidence type="ECO:0000256" key="1">
    <source>
        <dbReference type="SAM" id="MobiDB-lite"/>
    </source>
</evidence>
<sequence>MLTDKLKIQIGPFTFPSCLLPNCTVDFHCGNGSRSPSPPSSLAPILPPSKNLFSPCGVVWCGDGTCVTNGTGYACQCNQGSENLLNSSNLACFKTCYFGADCSSLGFNLPSVPRPQISQPPPSSSPSSASKGPLKLDPIKQSIGSKFTIKTRRQCMWPN</sequence>
<dbReference type="PANTHER" id="PTHR33881:SF17">
    <property type="entry name" value="EGF-LIKE DOMAIN-CONTAINING PROTEIN"/>
    <property type="match status" value="1"/>
</dbReference>
<proteinExistence type="predicted"/>
<accession>A0AAV5LET9</accession>
<organism evidence="2 3">
    <name type="scientific">Rubroshorea leprosula</name>
    <dbReference type="NCBI Taxonomy" id="152421"/>
    <lineage>
        <taxon>Eukaryota</taxon>
        <taxon>Viridiplantae</taxon>
        <taxon>Streptophyta</taxon>
        <taxon>Embryophyta</taxon>
        <taxon>Tracheophyta</taxon>
        <taxon>Spermatophyta</taxon>
        <taxon>Magnoliopsida</taxon>
        <taxon>eudicotyledons</taxon>
        <taxon>Gunneridae</taxon>
        <taxon>Pentapetalae</taxon>
        <taxon>rosids</taxon>
        <taxon>malvids</taxon>
        <taxon>Malvales</taxon>
        <taxon>Dipterocarpaceae</taxon>
        <taxon>Rubroshorea</taxon>
    </lineage>
</organism>
<dbReference type="EMBL" id="BPVZ01000113">
    <property type="protein sequence ID" value="GKV35770.1"/>
    <property type="molecule type" value="Genomic_DNA"/>
</dbReference>